<keyword evidence="6 7" id="KW-0472">Membrane</keyword>
<sequence length="787" mass="86112">MRALDLKLLRDLRHIWAQSLAIALVLACGIMVMMLASGTQRSLNETRAVYYERHRFADVFSSLTRAPKQVLDEIARIDGVKRVEGRVVFTALLDLENMTEPASARVISLPASGGAILNVPLIRHGRLPEALQQDEVAISEPFAEANELRPGDTFRAILNGRKRELVVTGIVLSPEYIYTIGAGALMPDDRHFGLIWMRETAAAPVKDLEGAFNDLTLSLSRDANEAAVIDAVDRILAPYGGTGAYGRDRQVSNVFIEGELKQLGALATVQPPIFLVVSAFLVNMVLGRLVALDRAQIGLFKAVGYSTRTIALHYLKMTAGIGILGVLIGWGFGWWLGREMTEMYTEFFRFPWLLYRPGPGPLVISGILGMATVIIGALRAVRASVRLAPSVAMSPPAPPRFQRGWADSLGEMLSLRQTTMMIVRSIIRWPGRAAVTIFGVSGSVAVLVVSFFTFDAIDLIMQELFDETNRQDVTLTLSGNLNDSAVIDAGNLPGVLRAEGIYAIPIRLVNGTRTRLVTLQARAPGAALTQILDPEGHPITPSTAGVDLPEELARRLGVAPGDSLRLDLLSPPRETWQVPVASVFRQSLGQDAYLDRETLFHWLRQTPQVNMIHLAIDQNRLADLQAKVQETPAIAGFTLWEDVRAEFVDTLTESLVSMSLIFATLGMLITVGVIYNAARIQLAERAHELASLRVLGFRRSEVSYVLVVEQMVLTVFAIPLGWLAGYGFALLMAEGFSTDVVTIPVVVTQRTFALAALIVIGSALGAVLFVRRRLDRIDIVSALKQKE</sequence>
<evidence type="ECO:0000256" key="6">
    <source>
        <dbReference type="ARBA" id="ARBA00023136"/>
    </source>
</evidence>
<dbReference type="InterPro" id="IPR051447">
    <property type="entry name" value="Lipoprotein-release_system"/>
</dbReference>
<comment type="subcellular location">
    <subcellularLocation>
        <location evidence="1">Cell membrane</location>
        <topology evidence="1">Multi-pass membrane protein</topology>
    </subcellularLocation>
</comment>
<dbReference type="PANTHER" id="PTHR30489:SF0">
    <property type="entry name" value="LIPOPROTEIN-RELEASING SYSTEM TRANSMEMBRANE PROTEIN LOLE"/>
    <property type="match status" value="1"/>
</dbReference>
<evidence type="ECO:0000256" key="2">
    <source>
        <dbReference type="ARBA" id="ARBA00005236"/>
    </source>
</evidence>
<name>A0A238WJY7_9RHOB</name>
<evidence type="ECO:0000256" key="5">
    <source>
        <dbReference type="ARBA" id="ARBA00022989"/>
    </source>
</evidence>
<feature type="transmembrane region" description="Helical" evidence="7">
    <location>
        <begin position="273"/>
        <end position="292"/>
    </location>
</feature>
<feature type="transmembrane region" description="Helical" evidence="7">
    <location>
        <begin position="751"/>
        <end position="770"/>
    </location>
</feature>
<dbReference type="GO" id="GO:0044874">
    <property type="term" value="P:lipoprotein localization to outer membrane"/>
    <property type="evidence" value="ECO:0007669"/>
    <property type="project" value="TreeGrafter"/>
</dbReference>
<dbReference type="RefSeq" id="WP_089270037.1">
    <property type="nucleotide sequence ID" value="NZ_FZNN01000006.1"/>
</dbReference>
<feature type="transmembrane region" description="Helical" evidence="7">
    <location>
        <begin position="165"/>
        <end position="186"/>
    </location>
</feature>
<proteinExistence type="inferred from homology"/>
<reference evidence="9 10" key="1">
    <citation type="submission" date="2017-06" db="EMBL/GenBank/DDBJ databases">
        <authorList>
            <person name="Kim H.J."/>
            <person name="Triplett B.A."/>
        </authorList>
    </citation>
    <scope>NUCLEOTIDE SEQUENCE [LARGE SCALE GENOMIC DNA]</scope>
    <source>
        <strain evidence="9 10">DSM 29052</strain>
    </source>
</reference>
<evidence type="ECO:0000256" key="3">
    <source>
        <dbReference type="ARBA" id="ARBA00022475"/>
    </source>
</evidence>
<evidence type="ECO:0000259" key="8">
    <source>
        <dbReference type="Pfam" id="PF02687"/>
    </source>
</evidence>
<organism evidence="9 10">
    <name type="scientific">Puniceibacterium sediminis</name>
    <dbReference type="NCBI Taxonomy" id="1608407"/>
    <lineage>
        <taxon>Bacteria</taxon>
        <taxon>Pseudomonadati</taxon>
        <taxon>Pseudomonadota</taxon>
        <taxon>Alphaproteobacteria</taxon>
        <taxon>Rhodobacterales</taxon>
        <taxon>Paracoccaceae</taxon>
        <taxon>Puniceibacterium</taxon>
    </lineage>
</organism>
<protein>
    <submittedName>
        <fullName evidence="9">Putative ABC transport system permease protein</fullName>
    </submittedName>
</protein>
<dbReference type="AlphaFoldDB" id="A0A238WJY7"/>
<dbReference type="Pfam" id="PF02687">
    <property type="entry name" value="FtsX"/>
    <property type="match status" value="2"/>
</dbReference>
<accession>A0A238WJY7</accession>
<evidence type="ECO:0000313" key="9">
    <source>
        <dbReference type="EMBL" id="SNR45979.1"/>
    </source>
</evidence>
<evidence type="ECO:0000256" key="4">
    <source>
        <dbReference type="ARBA" id="ARBA00022692"/>
    </source>
</evidence>
<keyword evidence="10" id="KW-1185">Reference proteome</keyword>
<feature type="domain" description="ABC3 transporter permease C-terminal" evidence="8">
    <location>
        <begin position="661"/>
        <end position="774"/>
    </location>
</feature>
<feature type="transmembrane region" description="Helical" evidence="7">
    <location>
        <begin position="433"/>
        <end position="454"/>
    </location>
</feature>
<keyword evidence="4 7" id="KW-0812">Transmembrane</keyword>
<dbReference type="GO" id="GO:0098797">
    <property type="term" value="C:plasma membrane protein complex"/>
    <property type="evidence" value="ECO:0007669"/>
    <property type="project" value="TreeGrafter"/>
</dbReference>
<dbReference type="PROSITE" id="PS51257">
    <property type="entry name" value="PROKAR_LIPOPROTEIN"/>
    <property type="match status" value="1"/>
</dbReference>
<feature type="transmembrane region" description="Helical" evidence="7">
    <location>
        <begin position="702"/>
        <end position="731"/>
    </location>
</feature>
<evidence type="ECO:0000313" key="10">
    <source>
        <dbReference type="Proteomes" id="UP000198417"/>
    </source>
</evidence>
<evidence type="ECO:0000256" key="7">
    <source>
        <dbReference type="SAM" id="Phobius"/>
    </source>
</evidence>
<feature type="domain" description="ABC3 transporter permease C-terminal" evidence="8">
    <location>
        <begin position="273"/>
        <end position="385"/>
    </location>
</feature>
<dbReference type="PANTHER" id="PTHR30489">
    <property type="entry name" value="LIPOPROTEIN-RELEASING SYSTEM TRANSMEMBRANE PROTEIN LOLE"/>
    <property type="match status" value="1"/>
</dbReference>
<feature type="transmembrane region" description="Helical" evidence="7">
    <location>
        <begin position="362"/>
        <end position="381"/>
    </location>
</feature>
<evidence type="ECO:0000256" key="1">
    <source>
        <dbReference type="ARBA" id="ARBA00004651"/>
    </source>
</evidence>
<feature type="transmembrane region" description="Helical" evidence="7">
    <location>
        <begin position="655"/>
        <end position="675"/>
    </location>
</feature>
<dbReference type="InterPro" id="IPR003838">
    <property type="entry name" value="ABC3_permease_C"/>
</dbReference>
<feature type="transmembrane region" description="Helical" evidence="7">
    <location>
        <begin position="15"/>
        <end position="37"/>
    </location>
</feature>
<dbReference type="OrthoDB" id="5137249at2"/>
<gene>
    <name evidence="9" type="ORF">SAMN06265370_1066</name>
</gene>
<keyword evidence="5 7" id="KW-1133">Transmembrane helix</keyword>
<dbReference type="EMBL" id="FZNN01000006">
    <property type="protein sequence ID" value="SNR45979.1"/>
    <property type="molecule type" value="Genomic_DNA"/>
</dbReference>
<comment type="similarity">
    <text evidence="2">Belongs to the ABC-4 integral membrane protein family. LolC/E subfamily.</text>
</comment>
<feature type="transmembrane region" description="Helical" evidence="7">
    <location>
        <begin position="313"/>
        <end position="336"/>
    </location>
</feature>
<keyword evidence="3" id="KW-1003">Cell membrane</keyword>
<dbReference type="Proteomes" id="UP000198417">
    <property type="component" value="Unassembled WGS sequence"/>
</dbReference>